<evidence type="ECO:0000313" key="2">
    <source>
        <dbReference type="EMBL" id="ADU13549.1"/>
    </source>
</evidence>
<proteinExistence type="predicted"/>
<keyword evidence="3" id="KW-1185">Reference proteome</keyword>
<reference evidence="3" key="1">
    <citation type="submission" date="2010-12" db="EMBL/GenBank/DDBJ databases">
        <title>Complete sequence of chromosome 1 of Asticcacaulis excentricus CB 48.</title>
        <authorList>
            <consortium name="US DOE Joint Genome Institute"/>
            <person name="Lucas S."/>
            <person name="Copeland A."/>
            <person name="Lapidus A."/>
            <person name="Cheng J.-F."/>
            <person name="Bruce D."/>
            <person name="Goodwin L."/>
            <person name="Pitluck S."/>
            <person name="Teshima H."/>
            <person name="Davenport K."/>
            <person name="Detter J.C."/>
            <person name="Han C."/>
            <person name="Tapia R."/>
            <person name="Land M."/>
            <person name="Hauser L."/>
            <person name="Jeffries C."/>
            <person name="Kyrpides N."/>
            <person name="Ivanova N."/>
            <person name="Ovchinnikova G."/>
            <person name="Brun Y.V."/>
            <person name="Woyke T."/>
        </authorList>
    </citation>
    <scope>NUCLEOTIDE SEQUENCE [LARGE SCALE GENOMIC DNA]</scope>
    <source>
        <strain evidence="3">ATCC 15261 / DSM 4724 / KCTC 12464 / NCIMB 9791 / VKM B-1370 / CB 48</strain>
    </source>
</reference>
<evidence type="ECO:0000256" key="1">
    <source>
        <dbReference type="SAM" id="SignalP"/>
    </source>
</evidence>
<name>E8RKL5_ASTEC</name>
<feature type="signal peptide" evidence="1">
    <location>
        <begin position="1"/>
        <end position="20"/>
    </location>
</feature>
<evidence type="ECO:0008006" key="4">
    <source>
        <dbReference type="Google" id="ProtNLM"/>
    </source>
</evidence>
<evidence type="ECO:0000313" key="3">
    <source>
        <dbReference type="Proteomes" id="UP000001492"/>
    </source>
</evidence>
<keyword evidence="1" id="KW-0732">Signal</keyword>
<dbReference type="RefSeq" id="WP_013479379.1">
    <property type="nucleotide sequence ID" value="NC_014816.1"/>
</dbReference>
<dbReference type="EMBL" id="CP002395">
    <property type="protein sequence ID" value="ADU13549.1"/>
    <property type="molecule type" value="Genomic_DNA"/>
</dbReference>
<protein>
    <recommendedName>
        <fullName evidence="4">Lipoprotein</fullName>
    </recommendedName>
</protein>
<dbReference type="STRING" id="573065.Astex_1886"/>
<sequence>MRVVTSIVVVGLLLTTPAWAQHKAPTSVGPDPSSPDYHELLLDIGEKGTVYHQIETIKTETRDGAAKVTRTDAGYRNDFTLGDDGYVVKKTLTRTSITMPDGQVIDSKSTAPEAVMVRSLIGSFSELTFIADDSLTPVRLENWPELRERSKATVLSLIRASGEKTSTDFEQSFAKIYDNLIGRMSSEQAADLYLKADSFMAIAHNVGLERNKPVITESTVIVPLGNYPLAMRSALTLTEWKPEANSARLSYDVGPTPEGMKAFLTEFMPRFLKEAGAPENVLKEIDTSLKNDPKSSFDMSTHCDYDVAIDNGLVRKGGCRQTSTFHLLGEQFSKVETYEFSESFTVPN</sequence>
<feature type="chain" id="PRO_5003229830" description="Lipoprotein" evidence="1">
    <location>
        <begin position="21"/>
        <end position="348"/>
    </location>
</feature>
<organism evidence="2 3">
    <name type="scientific">Asticcacaulis excentricus (strain ATCC 15261 / DSM 4724 / KCTC 12464 / NCIMB 9791 / VKM B-1370 / CB 48)</name>
    <dbReference type="NCBI Taxonomy" id="573065"/>
    <lineage>
        <taxon>Bacteria</taxon>
        <taxon>Pseudomonadati</taxon>
        <taxon>Pseudomonadota</taxon>
        <taxon>Alphaproteobacteria</taxon>
        <taxon>Caulobacterales</taxon>
        <taxon>Caulobacteraceae</taxon>
        <taxon>Asticcacaulis</taxon>
    </lineage>
</organism>
<dbReference type="OrthoDB" id="7172181at2"/>
<gene>
    <name evidence="2" type="ordered locus">Astex_1886</name>
</gene>
<dbReference type="AlphaFoldDB" id="E8RKL5"/>
<dbReference type="Proteomes" id="UP000001492">
    <property type="component" value="Chromosome 1"/>
</dbReference>
<accession>E8RKL5</accession>
<dbReference type="KEGG" id="aex:Astex_1886"/>
<dbReference type="HOGENOM" id="CLU_854292_0_0_5"/>